<dbReference type="Proteomes" id="UP000241365">
    <property type="component" value="Segment"/>
</dbReference>
<dbReference type="Gene3D" id="3.30.710.10">
    <property type="entry name" value="Potassium Channel Kv1.1, Chain A"/>
    <property type="match status" value="1"/>
</dbReference>
<dbReference type="EMBL" id="KU877344">
    <property type="protein sequence ID" value="ANB50439.1"/>
    <property type="molecule type" value="Genomic_DNA"/>
</dbReference>
<name>A0A167R981_9VIRU</name>
<keyword evidence="4" id="KW-1185">Reference proteome</keyword>
<dbReference type="Gene3D" id="2.130.10.10">
    <property type="entry name" value="YVTN repeat-like/Quinoprotein amine dehydrogenase"/>
    <property type="match status" value="1"/>
</dbReference>
<dbReference type="InterPro" id="IPR000210">
    <property type="entry name" value="BTB/POZ_dom"/>
</dbReference>
<dbReference type="SUPFAM" id="SSF50998">
    <property type="entry name" value="Quinoprotein alcohol dehydrogenase-like"/>
    <property type="match status" value="1"/>
</dbReference>
<protein>
    <recommendedName>
        <fullName evidence="2">BTB domain-containing protein</fullName>
    </recommendedName>
</protein>
<dbReference type="InterPro" id="IPR011333">
    <property type="entry name" value="SKP1/BTB/POZ_sf"/>
</dbReference>
<dbReference type="GeneID" id="80512801"/>
<dbReference type="RefSeq" id="YP_010776190.1">
    <property type="nucleotide sequence ID" value="NC_075034.1"/>
</dbReference>
<dbReference type="Pfam" id="PF00651">
    <property type="entry name" value="BTB"/>
    <property type="match status" value="1"/>
</dbReference>
<organism evidence="3 4">
    <name type="scientific">Powai lake megavirus</name>
    <dbReference type="NCBI Taxonomy" id="1842663"/>
    <lineage>
        <taxon>Viruses</taxon>
        <taxon>Varidnaviria</taxon>
        <taxon>Bamfordvirae</taxon>
        <taxon>Nucleocytoviricota</taxon>
        <taxon>Megaviricetes</taxon>
        <taxon>Imitervirales</taxon>
        <taxon>Mimiviridae</taxon>
        <taxon>Megamimivirinae</taxon>
        <taxon>Megavirus</taxon>
        <taxon>Megavirus powaiense</taxon>
    </lineage>
</organism>
<comment type="similarity">
    <text evidence="1">Belongs to the mimivirus BTB/WD family.</text>
</comment>
<evidence type="ECO:0000259" key="2">
    <source>
        <dbReference type="PROSITE" id="PS50097"/>
    </source>
</evidence>
<evidence type="ECO:0000256" key="1">
    <source>
        <dbReference type="ARBA" id="ARBA00006497"/>
    </source>
</evidence>
<dbReference type="PROSITE" id="PS50097">
    <property type="entry name" value="BTB"/>
    <property type="match status" value="1"/>
</dbReference>
<reference evidence="3 4" key="1">
    <citation type="journal article" date="2016" name="Genome Announc.">
        <title>Complete Genome Sequence of a New Megavirus Family Member Isolated from an Inland Water Lake for the First Time in India.</title>
        <authorList>
            <person name="Chatterjee A."/>
            <person name="Ali F."/>
            <person name="Bange D."/>
            <person name="Kondabagil K."/>
        </authorList>
    </citation>
    <scope>NUCLEOTIDE SEQUENCE [LARGE SCALE GENOMIC DNA]</scope>
    <source>
        <strain evidence="3">1</strain>
    </source>
</reference>
<dbReference type="InterPro" id="IPR015943">
    <property type="entry name" value="WD40/YVTN_repeat-like_dom_sf"/>
</dbReference>
<evidence type="ECO:0000313" key="3">
    <source>
        <dbReference type="EMBL" id="ANB50439.1"/>
    </source>
</evidence>
<accession>A0A167R981</accession>
<dbReference type="InterPro" id="IPR011047">
    <property type="entry name" value="Quinoprotein_ADH-like_sf"/>
</dbReference>
<dbReference type="SUPFAM" id="SSF54695">
    <property type="entry name" value="POZ domain"/>
    <property type="match status" value="1"/>
</dbReference>
<dbReference type="CDD" id="cd18186">
    <property type="entry name" value="BTB_POZ_ZBTB_KLHL-like"/>
    <property type="match status" value="1"/>
</dbReference>
<evidence type="ECO:0000313" key="4">
    <source>
        <dbReference type="Proteomes" id="UP000241365"/>
    </source>
</evidence>
<feature type="domain" description="BTB" evidence="2">
    <location>
        <begin position="16"/>
        <end position="86"/>
    </location>
</feature>
<proteinExistence type="inferred from homology"/>
<sequence length="494" mass="58352">MDYNILYECAKQGLFTDFELTFDDGINQIIMKVHRHILYAYSPYFRAMFTNFMDSNVKQKTMFVKNAHIYHDIIVSFYGQKINSANYPEHKHILESIKCRDFLQLEIDTKILYKLIVPENDFELLLEVADMIGYNEDIINAISRNLSINYKIEIFPRELQIELHNNLSDDLIALNSNDCIYFYDKIGKLVSSYRTELVIKNLSCNKFGIICYTDYNDIKVINMNNNEIVTINKDTVYCDGFMHLDISPDGKRILSCDFESNIHFWNSFNGELIHVFKTGYGFIFRVCYLPLDDKFMIQTETNIYIYDCNDYHLVAHFKMDKDKNICISPNESKIAMYSQNNIDIWNYLTNDIHKIRVSNKINLLQFSTNNNYLIMTCGAMFNPDCYELRIYDLSAKKDIMFSHESELIVDLAYYAKNDYIITIMSGYHNHELKIYDNYLLNDNNDNYDIKDDEYYLKSRHNITESLKFNPHNEINIISNITKDLVKKLNTIILN</sequence>
<dbReference type="KEGG" id="vg:80512801"/>